<evidence type="ECO:0000313" key="1">
    <source>
        <dbReference type="EMBL" id="GIY30949.1"/>
    </source>
</evidence>
<sequence length="263" mass="29683">MVEISDESVLLANIIDEDALTLKKWSLNNNEQLFVLISGSRSDVSKQMSLEASAAEGADFLEKRSLAVEDAVQEVIEVFVKESSFNEEEEKKISFKENSMKNPWFKAEVHLKEQETGYVPSIDDIQKLEPGRDDEKTGKEAGLYKSASKSDCSTAGLTLYRQVSEDKEILQLYGSIQTCMKNTKLIDNCITAQHPTSSKICMSHSLCPNDCLAEKHLEPNLCDIPESRPSLQLYVNVKNVMFSDESRLIYGLVTKFKRLENPW</sequence>
<name>A0AAV4SAE8_9ARAC</name>
<accession>A0AAV4SAE8</accession>
<gene>
    <name evidence="1" type="ORF">CDAR_14741</name>
</gene>
<evidence type="ECO:0000313" key="2">
    <source>
        <dbReference type="Proteomes" id="UP001054837"/>
    </source>
</evidence>
<protein>
    <recommendedName>
        <fullName evidence="3">Vitellogenin</fullName>
    </recommendedName>
</protein>
<evidence type="ECO:0008006" key="3">
    <source>
        <dbReference type="Google" id="ProtNLM"/>
    </source>
</evidence>
<dbReference type="AlphaFoldDB" id="A0AAV4SAE8"/>
<proteinExistence type="predicted"/>
<keyword evidence="2" id="KW-1185">Reference proteome</keyword>
<reference evidence="1 2" key="1">
    <citation type="submission" date="2021-06" db="EMBL/GenBank/DDBJ databases">
        <title>Caerostris darwini draft genome.</title>
        <authorList>
            <person name="Kono N."/>
            <person name="Arakawa K."/>
        </authorList>
    </citation>
    <scope>NUCLEOTIDE SEQUENCE [LARGE SCALE GENOMIC DNA]</scope>
</reference>
<comment type="caution">
    <text evidence="1">The sequence shown here is derived from an EMBL/GenBank/DDBJ whole genome shotgun (WGS) entry which is preliminary data.</text>
</comment>
<organism evidence="1 2">
    <name type="scientific">Caerostris darwini</name>
    <dbReference type="NCBI Taxonomy" id="1538125"/>
    <lineage>
        <taxon>Eukaryota</taxon>
        <taxon>Metazoa</taxon>
        <taxon>Ecdysozoa</taxon>
        <taxon>Arthropoda</taxon>
        <taxon>Chelicerata</taxon>
        <taxon>Arachnida</taxon>
        <taxon>Araneae</taxon>
        <taxon>Araneomorphae</taxon>
        <taxon>Entelegynae</taxon>
        <taxon>Araneoidea</taxon>
        <taxon>Araneidae</taxon>
        <taxon>Caerostris</taxon>
    </lineage>
</organism>
<dbReference type="Proteomes" id="UP001054837">
    <property type="component" value="Unassembled WGS sequence"/>
</dbReference>
<dbReference type="EMBL" id="BPLQ01007579">
    <property type="protein sequence ID" value="GIY30949.1"/>
    <property type="molecule type" value="Genomic_DNA"/>
</dbReference>